<feature type="domain" description="Glycosyl hydrolase family 13 catalytic" evidence="9">
    <location>
        <begin position="2"/>
        <end position="386"/>
    </location>
</feature>
<accession>A0A7X1ZAK0</accession>
<dbReference type="PIRSF" id="PIRSF001021">
    <property type="entry name" value="Alph-amls_thrmst"/>
    <property type="match status" value="1"/>
</dbReference>
<evidence type="ECO:0000313" key="10">
    <source>
        <dbReference type="EMBL" id="MQW39781.1"/>
    </source>
</evidence>
<feature type="binding site" evidence="8">
    <location>
        <position position="402"/>
    </location>
    <ligand>
        <name>Ca(2+)</name>
        <dbReference type="ChEBI" id="CHEBI:29108"/>
        <label>3</label>
    </ligand>
</feature>
<dbReference type="EC" id="3.2.1.1" evidence="10"/>
<reference evidence="10 11" key="1">
    <citation type="submission" date="2019-10" db="EMBL/GenBank/DDBJ databases">
        <authorList>
            <person name="Dong K."/>
        </authorList>
    </citation>
    <scope>NUCLEOTIDE SEQUENCE [LARGE SCALE GENOMIC DNA]</scope>
    <source>
        <strain evidence="10 11">DSM 28960</strain>
    </source>
</reference>
<evidence type="ECO:0000256" key="4">
    <source>
        <dbReference type="ARBA" id="ARBA00022801"/>
    </source>
</evidence>
<protein>
    <submittedName>
        <fullName evidence="10">Alpha-amylase</fullName>
        <ecNumber evidence="10">3.2.1.1</ecNumber>
    </submittedName>
</protein>
<dbReference type="PANTHER" id="PTHR43447">
    <property type="entry name" value="ALPHA-AMYLASE"/>
    <property type="match status" value="1"/>
</dbReference>
<proteinExistence type="inferred from homology"/>
<feature type="binding site" evidence="8">
    <location>
        <position position="200"/>
    </location>
    <ligand>
        <name>Ca(2+)</name>
        <dbReference type="ChEBI" id="CHEBI:29108"/>
        <label>2</label>
    </ligand>
</feature>
<dbReference type="Pfam" id="PF00128">
    <property type="entry name" value="Alpha-amylase"/>
    <property type="match status" value="1"/>
</dbReference>
<evidence type="ECO:0000259" key="9">
    <source>
        <dbReference type="SMART" id="SM00642"/>
    </source>
</evidence>
<dbReference type="GO" id="GO:0004556">
    <property type="term" value="F:alpha-amylase activity"/>
    <property type="evidence" value="ECO:0007669"/>
    <property type="project" value="UniProtKB-EC"/>
</dbReference>
<keyword evidence="4 10" id="KW-0378">Hydrolase</keyword>
<dbReference type="SMART" id="SM00642">
    <property type="entry name" value="Aamy"/>
    <property type="match status" value="1"/>
</dbReference>
<dbReference type="InterPro" id="IPR013780">
    <property type="entry name" value="Glyco_hydro_b"/>
</dbReference>
<dbReference type="InterPro" id="IPR017853">
    <property type="entry name" value="GH"/>
</dbReference>
<evidence type="ECO:0000256" key="3">
    <source>
        <dbReference type="ARBA" id="ARBA00022723"/>
    </source>
</evidence>
<dbReference type="EMBL" id="WITJ01000009">
    <property type="protein sequence ID" value="MQW39781.1"/>
    <property type="molecule type" value="Genomic_DNA"/>
</dbReference>
<keyword evidence="5" id="KW-0119">Carbohydrate metabolism</keyword>
<dbReference type="Proteomes" id="UP000439550">
    <property type="component" value="Unassembled WGS sequence"/>
</dbReference>
<evidence type="ECO:0000313" key="11">
    <source>
        <dbReference type="Proteomes" id="UP000439550"/>
    </source>
</evidence>
<feature type="active site" description="Nucleophile" evidence="7">
    <location>
        <position position="229"/>
    </location>
</feature>
<keyword evidence="8" id="KW-0106">Calcium</keyword>
<dbReference type="GO" id="GO:0005509">
    <property type="term" value="F:calcium ion binding"/>
    <property type="evidence" value="ECO:0007669"/>
    <property type="project" value="InterPro"/>
</dbReference>
<dbReference type="SUPFAM" id="SSF51011">
    <property type="entry name" value="Glycosyl hydrolase domain"/>
    <property type="match status" value="1"/>
</dbReference>
<dbReference type="NCBIfam" id="NF006969">
    <property type="entry name" value="PRK09441.1-2"/>
    <property type="match status" value="1"/>
</dbReference>
<dbReference type="Gene3D" id="2.40.30.140">
    <property type="match status" value="1"/>
</dbReference>
<dbReference type="InterPro" id="IPR013776">
    <property type="entry name" value="A-amylase_thermo"/>
</dbReference>
<dbReference type="InterPro" id="IPR006047">
    <property type="entry name" value="GH13_cat_dom"/>
</dbReference>
<feature type="binding site" evidence="8">
    <location>
        <position position="198"/>
    </location>
    <ligand>
        <name>Ca(2+)</name>
        <dbReference type="ChEBI" id="CHEBI:29108"/>
        <label>1</label>
    </ligand>
</feature>
<comment type="caution">
    <text evidence="10">The sequence shown here is derived from an EMBL/GenBank/DDBJ whole genome shotgun (WGS) entry which is preliminary data.</text>
</comment>
<gene>
    <name evidence="10" type="ORF">GHI93_07565</name>
</gene>
<evidence type="ECO:0000256" key="7">
    <source>
        <dbReference type="PIRSR" id="PIRSR001021-1"/>
    </source>
</evidence>
<evidence type="ECO:0000256" key="5">
    <source>
        <dbReference type="ARBA" id="ARBA00023277"/>
    </source>
</evidence>
<dbReference type="SUPFAM" id="SSF51445">
    <property type="entry name" value="(Trans)glycosidases"/>
    <property type="match status" value="1"/>
</dbReference>
<dbReference type="CDD" id="cd11318">
    <property type="entry name" value="AmyAc_bac_fung_AmyA"/>
    <property type="match status" value="1"/>
</dbReference>
<evidence type="ECO:0000256" key="8">
    <source>
        <dbReference type="PIRSR" id="PIRSR001021-2"/>
    </source>
</evidence>
<organism evidence="10 11">
    <name type="scientific">Lactococcus hircilactis</name>
    <dbReference type="NCBI Taxonomy" id="1494462"/>
    <lineage>
        <taxon>Bacteria</taxon>
        <taxon>Bacillati</taxon>
        <taxon>Bacillota</taxon>
        <taxon>Bacilli</taxon>
        <taxon>Lactobacillales</taxon>
        <taxon>Streptococcaceae</taxon>
        <taxon>Lactococcus</taxon>
    </lineage>
</organism>
<keyword evidence="6 10" id="KW-0326">Glycosidase</keyword>
<feature type="active site" description="Proton donor" evidence="7">
    <location>
        <position position="259"/>
    </location>
</feature>
<dbReference type="Gene3D" id="2.60.40.1180">
    <property type="entry name" value="Golgi alpha-mannosidase II"/>
    <property type="match status" value="1"/>
</dbReference>
<keyword evidence="11" id="KW-1185">Reference proteome</keyword>
<dbReference type="AlphaFoldDB" id="A0A7X1ZAK0"/>
<dbReference type="RefSeq" id="WP_153496448.1">
    <property type="nucleotide sequence ID" value="NZ_CAXYUY010000008.1"/>
</dbReference>
<dbReference type="GO" id="GO:0005975">
    <property type="term" value="P:carbohydrate metabolic process"/>
    <property type="evidence" value="ECO:0007669"/>
    <property type="project" value="InterPro"/>
</dbReference>
<comment type="similarity">
    <text evidence="2">Belongs to the glycosyl hydrolase 13 family.</text>
</comment>
<feature type="binding site" evidence="8">
    <location>
        <position position="102"/>
    </location>
    <ligand>
        <name>Ca(2+)</name>
        <dbReference type="ChEBI" id="CHEBI:29108"/>
        <label>1</label>
    </ligand>
</feature>
<evidence type="ECO:0000256" key="6">
    <source>
        <dbReference type="ARBA" id="ARBA00023295"/>
    </source>
</evidence>
<feature type="binding site" evidence="8">
    <location>
        <position position="298"/>
    </location>
    <ligand>
        <name>Ca(2+)</name>
        <dbReference type="ChEBI" id="CHEBI:29108"/>
        <label>3</label>
    </ligand>
</feature>
<feature type="binding site" evidence="8">
    <location>
        <position position="233"/>
    </location>
    <ligand>
        <name>Ca(2+)</name>
        <dbReference type="ChEBI" id="CHEBI:29108"/>
        <label>1</label>
    </ligand>
</feature>
<keyword evidence="3 8" id="KW-0479">Metal-binding</keyword>
<feature type="binding site" evidence="8">
    <location>
        <position position="192"/>
    </location>
    <ligand>
        <name>Ca(2+)</name>
        <dbReference type="ChEBI" id="CHEBI:29108"/>
        <label>1</label>
    </ligand>
</feature>
<dbReference type="OrthoDB" id="9805159at2"/>
<name>A0A7X1ZAK0_9LACT</name>
<comment type="cofactor">
    <cofactor evidence="1">
        <name>Ca(2+)</name>
        <dbReference type="ChEBI" id="CHEBI:29108"/>
    </cofactor>
</comment>
<evidence type="ECO:0000256" key="1">
    <source>
        <dbReference type="ARBA" id="ARBA00001913"/>
    </source>
</evidence>
<evidence type="ECO:0000256" key="2">
    <source>
        <dbReference type="ARBA" id="ARBA00008061"/>
    </source>
</evidence>
<feature type="binding site" evidence="8">
    <location>
        <position position="181"/>
    </location>
    <ligand>
        <name>Ca(2+)</name>
        <dbReference type="ChEBI" id="CHEBI:29108"/>
        <label>2</label>
    </ligand>
</feature>
<sequence>MKTILQAFEWYLPANGSHWRTLTQLTPELKKLGFTGLWLPPASKGAAGINDVGYGIYDLFDLGEFDQKGTVSTKYGTKEDYLSVIKTLHAYGIEAYADIVFDHMMGADETEVIEADVKAWDDRLYELVDDKTVEVWTKFTFPGRKKHYDDYIWTWNNFNGVDYDERTKSHEILEFKGHQWDTHVDSEHHNYDYLMGDDLDFDVPETVQQLEKWGKWFVETTAIDGFRLDAVKHIDFEYFSGWLLQRKKQMGKTPFVVGEYWSNELQKLEYYLEKSGDAMQLFDVPLHFNLYQASSSDGAFDMREIYAHTLVSTHPDLAVTFVDNHDTQEGQALQSWIQPWFKEQAYSLILLRMKGTPTVFWGDLCGVLDRQVNPVGENLQKLLILRHHAEFLSEYDYFDHPDLIGWSSTLNFEDQRIGLATLLTNGSGGSKYMIIDPSQAKKTYVDLFGRHTLPVQLDENGGATFYVNDGACSVWISQEYAEKINQRSTAVSLRLPILDK</sequence>
<dbReference type="NCBIfam" id="NF006968">
    <property type="entry name" value="PRK09441.1-1"/>
    <property type="match status" value="1"/>
</dbReference>
<dbReference type="Gene3D" id="3.20.20.80">
    <property type="entry name" value="Glycosidases"/>
    <property type="match status" value="1"/>
</dbReference>